<comment type="subcellular location">
    <subcellularLocation>
        <location evidence="1">Periplasm</location>
    </subcellularLocation>
</comment>
<accession>A0ABS7DDD6</accession>
<dbReference type="InterPro" id="IPR028082">
    <property type="entry name" value="Peripla_BP_I"/>
</dbReference>
<reference evidence="5 6" key="1">
    <citation type="submission" date="2021-03" db="EMBL/GenBank/DDBJ databases">
        <title>Succinivibrio sp. nov. isolated from feces of cow.</title>
        <authorList>
            <person name="Choi J.-Y."/>
        </authorList>
    </citation>
    <scope>NUCLEOTIDE SEQUENCE [LARGE SCALE GENOMIC DNA]</scope>
    <source>
        <strain evidence="5 6">AGMB01872</strain>
    </source>
</reference>
<proteinExistence type="inferred from homology"/>
<gene>
    <name evidence="5" type="ORF">J5V48_00205</name>
</gene>
<comment type="similarity">
    <text evidence="2">Belongs to the bacterial solute-binding protein 2 family.</text>
</comment>
<comment type="caution">
    <text evidence="5">The sequence shown here is derived from an EMBL/GenBank/DDBJ whole genome shotgun (WGS) entry which is preliminary data.</text>
</comment>
<dbReference type="InterPro" id="IPR050555">
    <property type="entry name" value="Bact_Solute-Bind_Prot2"/>
</dbReference>
<evidence type="ECO:0000256" key="3">
    <source>
        <dbReference type="ARBA" id="ARBA00022729"/>
    </source>
</evidence>
<evidence type="ECO:0000259" key="4">
    <source>
        <dbReference type="Pfam" id="PF13407"/>
    </source>
</evidence>
<organism evidence="5 6">
    <name type="scientific">Succinivibrio faecicola</name>
    <dbReference type="NCBI Taxonomy" id="2820300"/>
    <lineage>
        <taxon>Bacteria</taxon>
        <taxon>Pseudomonadati</taxon>
        <taxon>Pseudomonadota</taxon>
        <taxon>Gammaproteobacteria</taxon>
        <taxon>Aeromonadales</taxon>
        <taxon>Succinivibrionaceae</taxon>
        <taxon>Succinivibrio</taxon>
    </lineage>
</organism>
<sequence>MKKIFFLLAFFLFSISFNTSYAYKVGLLMPTQNETRWYNDGFVLEQKMKNAGFQAELFFAGDADVALQQRQIARVINEGCNALVIGSIDGAALTEVLKEAKQKNIKVISYDRLITGTDAVSYYATFDNAKVGELQGRFLIGRLKPYASDDVKYIELFYGSIDDNNARYFFNGAMKYLQPHLDSGKFVIRSKQIDPKVIQTPAWSTQEAAKRMSSLIEQYNYRPSGERLDAVLAPADCIALGIVSALKREGFTDSNMPVITGQDASPEGLELVKSGALGMTILKNPDDLSSVVVEMVEAIAEGKEPQINDTTTYDNGVYVVPSYLCEPKIVTKKNMKDLIKNL</sequence>
<dbReference type="SUPFAM" id="SSF53822">
    <property type="entry name" value="Periplasmic binding protein-like I"/>
    <property type="match status" value="1"/>
</dbReference>
<feature type="domain" description="Periplasmic binding protein" evidence="4">
    <location>
        <begin position="25"/>
        <end position="304"/>
    </location>
</feature>
<protein>
    <submittedName>
        <fullName evidence="5">Sugar-binding protein</fullName>
    </submittedName>
</protein>
<dbReference type="Gene3D" id="3.40.50.2300">
    <property type="match status" value="2"/>
</dbReference>
<name>A0ABS7DDD6_9GAMM</name>
<evidence type="ECO:0000313" key="6">
    <source>
        <dbReference type="Proteomes" id="UP000731465"/>
    </source>
</evidence>
<dbReference type="CDD" id="cd19994">
    <property type="entry name" value="PBP1_ChvE"/>
    <property type="match status" value="1"/>
</dbReference>
<evidence type="ECO:0000256" key="2">
    <source>
        <dbReference type="ARBA" id="ARBA00007639"/>
    </source>
</evidence>
<dbReference type="RefSeq" id="WP_219935726.1">
    <property type="nucleotide sequence ID" value="NZ_JAGFNY010000001.1"/>
</dbReference>
<dbReference type="InterPro" id="IPR025997">
    <property type="entry name" value="SBP_2_dom"/>
</dbReference>
<keyword evidence="6" id="KW-1185">Reference proteome</keyword>
<dbReference type="PANTHER" id="PTHR30036:SF1">
    <property type="entry name" value="D-XYLOSE-BINDING PERIPLASMIC PROTEIN"/>
    <property type="match status" value="1"/>
</dbReference>
<dbReference type="EMBL" id="JAGFNY010000001">
    <property type="protein sequence ID" value="MBW7569317.1"/>
    <property type="molecule type" value="Genomic_DNA"/>
</dbReference>
<dbReference type="Proteomes" id="UP000731465">
    <property type="component" value="Unassembled WGS sequence"/>
</dbReference>
<keyword evidence="3" id="KW-0732">Signal</keyword>
<dbReference type="Pfam" id="PF13407">
    <property type="entry name" value="Peripla_BP_4"/>
    <property type="match status" value="1"/>
</dbReference>
<evidence type="ECO:0000313" key="5">
    <source>
        <dbReference type="EMBL" id="MBW7569317.1"/>
    </source>
</evidence>
<dbReference type="PANTHER" id="PTHR30036">
    <property type="entry name" value="D-XYLOSE-BINDING PERIPLASMIC PROTEIN"/>
    <property type="match status" value="1"/>
</dbReference>
<evidence type="ECO:0000256" key="1">
    <source>
        <dbReference type="ARBA" id="ARBA00004418"/>
    </source>
</evidence>